<sequence length="104" mass="11526">MYTLFTRYYETGSIRPRAIGGSKPRVATPDVVSKIAAFKRECPSIFAWEIRDRLLSEGMCSGDNVPSVSTCISLSLSLSYIYISYISISIIYISSINPSLEPFG</sequence>
<proteinExistence type="predicted"/>
<dbReference type="PANTHER" id="PTHR45636">
    <property type="entry name" value="PAIRED BOX PROTEIN PAX-6-RELATED-RELATED"/>
    <property type="match status" value="1"/>
</dbReference>
<keyword evidence="5" id="KW-0238">DNA-binding</keyword>
<keyword evidence="8" id="KW-0812">Transmembrane</keyword>
<dbReference type="SUPFAM" id="SSF46689">
    <property type="entry name" value="Homeodomain-like"/>
    <property type="match status" value="1"/>
</dbReference>
<dbReference type="EMBL" id="JABSTR010000006">
    <property type="protein sequence ID" value="KAH9373968.1"/>
    <property type="molecule type" value="Genomic_DNA"/>
</dbReference>
<dbReference type="Pfam" id="PF00292">
    <property type="entry name" value="PAX"/>
    <property type="match status" value="1"/>
</dbReference>
<keyword evidence="7" id="KW-0539">Nucleus</keyword>
<dbReference type="InterPro" id="IPR036388">
    <property type="entry name" value="WH-like_DNA-bd_sf"/>
</dbReference>
<dbReference type="PANTHER" id="PTHR45636:SF41">
    <property type="entry name" value="PAIRED BOX PROTEIN PAX-6-RELATED"/>
    <property type="match status" value="1"/>
</dbReference>
<evidence type="ECO:0000256" key="3">
    <source>
        <dbReference type="ARBA" id="ARBA00022724"/>
    </source>
</evidence>
<keyword evidence="8" id="KW-1133">Transmembrane helix</keyword>
<evidence type="ECO:0000259" key="9">
    <source>
        <dbReference type="PROSITE" id="PS51057"/>
    </source>
</evidence>
<evidence type="ECO:0000256" key="1">
    <source>
        <dbReference type="ARBA" id="ARBA00004123"/>
    </source>
</evidence>
<evidence type="ECO:0000256" key="2">
    <source>
        <dbReference type="ARBA" id="ARBA00022473"/>
    </source>
</evidence>
<evidence type="ECO:0000256" key="8">
    <source>
        <dbReference type="SAM" id="Phobius"/>
    </source>
</evidence>
<reference evidence="10 11" key="1">
    <citation type="journal article" date="2020" name="Cell">
        <title>Large-Scale Comparative Analyses of Tick Genomes Elucidate Their Genetic Diversity and Vector Capacities.</title>
        <authorList>
            <consortium name="Tick Genome and Microbiome Consortium (TIGMIC)"/>
            <person name="Jia N."/>
            <person name="Wang J."/>
            <person name="Shi W."/>
            <person name="Du L."/>
            <person name="Sun Y."/>
            <person name="Zhan W."/>
            <person name="Jiang J.F."/>
            <person name="Wang Q."/>
            <person name="Zhang B."/>
            <person name="Ji P."/>
            <person name="Bell-Sakyi L."/>
            <person name="Cui X.M."/>
            <person name="Yuan T.T."/>
            <person name="Jiang B.G."/>
            <person name="Yang W.F."/>
            <person name="Lam T.T."/>
            <person name="Chang Q.C."/>
            <person name="Ding S.J."/>
            <person name="Wang X.J."/>
            <person name="Zhu J.G."/>
            <person name="Ruan X.D."/>
            <person name="Zhao L."/>
            <person name="Wei J.T."/>
            <person name="Ye R.Z."/>
            <person name="Que T.C."/>
            <person name="Du C.H."/>
            <person name="Zhou Y.H."/>
            <person name="Cheng J.X."/>
            <person name="Dai P.F."/>
            <person name="Guo W.B."/>
            <person name="Han X.H."/>
            <person name="Huang E.J."/>
            <person name="Li L.F."/>
            <person name="Wei W."/>
            <person name="Gao Y.C."/>
            <person name="Liu J.Z."/>
            <person name="Shao H.Z."/>
            <person name="Wang X."/>
            <person name="Wang C.C."/>
            <person name="Yang T.C."/>
            <person name="Huo Q.B."/>
            <person name="Li W."/>
            <person name="Chen H.Y."/>
            <person name="Chen S.E."/>
            <person name="Zhou L.G."/>
            <person name="Ni X.B."/>
            <person name="Tian J.H."/>
            <person name="Sheng Y."/>
            <person name="Liu T."/>
            <person name="Pan Y.S."/>
            <person name="Xia L.Y."/>
            <person name="Li J."/>
            <person name="Zhao F."/>
            <person name="Cao W.C."/>
        </authorList>
    </citation>
    <scope>NUCLEOTIDE SEQUENCE [LARGE SCALE GENOMIC DNA]</scope>
    <source>
        <strain evidence="10">HaeL-2018</strain>
    </source>
</reference>
<dbReference type="FunFam" id="1.10.10.10:FF:000003">
    <property type="entry name" value="Paired box protein Pax-6"/>
    <property type="match status" value="1"/>
</dbReference>
<accession>A0A9J6GHI2</accession>
<keyword evidence="4" id="KW-0805">Transcription regulation</keyword>
<gene>
    <name evidence="10" type="ORF">HPB48_016615</name>
</gene>
<dbReference type="InterPro" id="IPR009057">
    <property type="entry name" value="Homeodomain-like_sf"/>
</dbReference>
<dbReference type="AlphaFoldDB" id="A0A9J6GHI2"/>
<dbReference type="SMART" id="SM00351">
    <property type="entry name" value="PAX"/>
    <property type="match status" value="1"/>
</dbReference>
<comment type="subcellular location">
    <subcellularLocation>
        <location evidence="1">Nucleus</location>
    </subcellularLocation>
</comment>
<dbReference type="Gene3D" id="1.10.10.10">
    <property type="entry name" value="Winged helix-like DNA-binding domain superfamily/Winged helix DNA-binding domain"/>
    <property type="match status" value="1"/>
</dbReference>
<dbReference type="GO" id="GO:0000978">
    <property type="term" value="F:RNA polymerase II cis-regulatory region sequence-specific DNA binding"/>
    <property type="evidence" value="ECO:0007669"/>
    <property type="project" value="TreeGrafter"/>
</dbReference>
<evidence type="ECO:0000256" key="4">
    <source>
        <dbReference type="ARBA" id="ARBA00023015"/>
    </source>
</evidence>
<feature type="transmembrane region" description="Helical" evidence="8">
    <location>
        <begin position="72"/>
        <end position="93"/>
    </location>
</feature>
<keyword evidence="11" id="KW-1185">Reference proteome</keyword>
<dbReference type="OrthoDB" id="3225452at2759"/>
<comment type="caution">
    <text evidence="10">The sequence shown here is derived from an EMBL/GenBank/DDBJ whole genome shotgun (WGS) entry which is preliminary data.</text>
</comment>
<keyword evidence="6" id="KW-0804">Transcription</keyword>
<keyword evidence="8" id="KW-0472">Membrane</keyword>
<dbReference type="GO" id="GO:0000981">
    <property type="term" value="F:DNA-binding transcription factor activity, RNA polymerase II-specific"/>
    <property type="evidence" value="ECO:0007669"/>
    <property type="project" value="TreeGrafter"/>
</dbReference>
<evidence type="ECO:0000256" key="6">
    <source>
        <dbReference type="ARBA" id="ARBA00023163"/>
    </source>
</evidence>
<evidence type="ECO:0000256" key="5">
    <source>
        <dbReference type="ARBA" id="ARBA00023125"/>
    </source>
</evidence>
<organism evidence="10 11">
    <name type="scientific">Haemaphysalis longicornis</name>
    <name type="common">Bush tick</name>
    <dbReference type="NCBI Taxonomy" id="44386"/>
    <lineage>
        <taxon>Eukaryota</taxon>
        <taxon>Metazoa</taxon>
        <taxon>Ecdysozoa</taxon>
        <taxon>Arthropoda</taxon>
        <taxon>Chelicerata</taxon>
        <taxon>Arachnida</taxon>
        <taxon>Acari</taxon>
        <taxon>Parasitiformes</taxon>
        <taxon>Ixodida</taxon>
        <taxon>Ixodoidea</taxon>
        <taxon>Ixodidae</taxon>
        <taxon>Haemaphysalinae</taxon>
        <taxon>Haemaphysalis</taxon>
    </lineage>
</organism>
<dbReference type="InterPro" id="IPR001523">
    <property type="entry name" value="Paired_dom"/>
</dbReference>
<evidence type="ECO:0000256" key="7">
    <source>
        <dbReference type="ARBA" id="ARBA00023242"/>
    </source>
</evidence>
<protein>
    <recommendedName>
        <fullName evidence="9">Paired domain-containing protein</fullName>
    </recommendedName>
</protein>
<dbReference type="Proteomes" id="UP000821853">
    <property type="component" value="Chromosome 4"/>
</dbReference>
<feature type="domain" description="Paired" evidence="9">
    <location>
        <begin position="1"/>
        <end position="78"/>
    </location>
</feature>
<dbReference type="VEuPathDB" id="VectorBase:HLOH_058801"/>
<evidence type="ECO:0000313" key="11">
    <source>
        <dbReference type="Proteomes" id="UP000821853"/>
    </source>
</evidence>
<keyword evidence="2" id="KW-0217">Developmental protein</keyword>
<evidence type="ECO:0000313" key="10">
    <source>
        <dbReference type="EMBL" id="KAH9373968.1"/>
    </source>
</evidence>
<keyword evidence="3" id="KW-0563">Paired box</keyword>
<dbReference type="InterPro" id="IPR043565">
    <property type="entry name" value="PAX_fam"/>
</dbReference>
<name>A0A9J6GHI2_HAELO</name>
<dbReference type="PROSITE" id="PS51057">
    <property type="entry name" value="PAIRED_2"/>
    <property type="match status" value="1"/>
</dbReference>
<dbReference type="GO" id="GO:0005634">
    <property type="term" value="C:nucleus"/>
    <property type="evidence" value="ECO:0007669"/>
    <property type="project" value="UniProtKB-SubCell"/>
</dbReference>